<evidence type="ECO:0000313" key="4">
    <source>
        <dbReference type="EMBL" id="SCZ25211.1"/>
    </source>
</evidence>
<dbReference type="HAMAP" id="MF_01384">
    <property type="entry name" value="UreD"/>
    <property type="match status" value="1"/>
</dbReference>
<organism evidence="4 5">
    <name type="scientific">Afifella marina DSM 2698</name>
    <dbReference type="NCBI Taxonomy" id="1120955"/>
    <lineage>
        <taxon>Bacteria</taxon>
        <taxon>Pseudomonadati</taxon>
        <taxon>Pseudomonadota</taxon>
        <taxon>Alphaproteobacteria</taxon>
        <taxon>Hyphomicrobiales</taxon>
        <taxon>Afifellaceae</taxon>
        <taxon>Afifella</taxon>
    </lineage>
</organism>
<dbReference type="InterPro" id="IPR002669">
    <property type="entry name" value="UreD"/>
</dbReference>
<comment type="subunit">
    <text evidence="3">UreD, UreF and UreG form a complex that acts as a GTP-hydrolysis-dependent molecular chaperone, activating the urease apoprotein by helping to assemble the nickel containing metallocenter of UreC. The UreE protein probably delivers the nickel.</text>
</comment>
<dbReference type="STRING" id="1120955.SAMN03080610_00764"/>
<proteinExistence type="inferred from homology"/>
<dbReference type="PANTHER" id="PTHR33643:SF1">
    <property type="entry name" value="UREASE ACCESSORY PROTEIN D"/>
    <property type="match status" value="1"/>
</dbReference>
<name>A0A1G5MKL0_AFIMA</name>
<gene>
    <name evidence="3" type="primary">ureD</name>
    <name evidence="4" type="ORF">SAMN03080610_00764</name>
</gene>
<keyword evidence="3" id="KW-0996">Nickel insertion</keyword>
<comment type="function">
    <text evidence="3">Required for maturation of urease via the functional incorporation of the urease nickel metallocenter.</text>
</comment>
<evidence type="ECO:0000313" key="5">
    <source>
        <dbReference type="Proteomes" id="UP000199347"/>
    </source>
</evidence>
<evidence type="ECO:0000256" key="3">
    <source>
        <dbReference type="HAMAP-Rule" id="MF_01384"/>
    </source>
</evidence>
<dbReference type="PANTHER" id="PTHR33643">
    <property type="entry name" value="UREASE ACCESSORY PROTEIN D"/>
    <property type="match status" value="1"/>
</dbReference>
<keyword evidence="3" id="KW-0963">Cytoplasm</keyword>
<dbReference type="OrthoDB" id="9798842at2"/>
<dbReference type="EMBL" id="FMVW01000001">
    <property type="protein sequence ID" value="SCZ25211.1"/>
    <property type="molecule type" value="Genomic_DNA"/>
</dbReference>
<evidence type="ECO:0000256" key="1">
    <source>
        <dbReference type="ARBA" id="ARBA00007177"/>
    </source>
</evidence>
<dbReference type="Proteomes" id="UP000199347">
    <property type="component" value="Unassembled WGS sequence"/>
</dbReference>
<protein>
    <recommendedName>
        <fullName evidence="3">Urease accessory protein UreD</fullName>
    </recommendedName>
</protein>
<dbReference type="GO" id="GO:0016151">
    <property type="term" value="F:nickel cation binding"/>
    <property type="evidence" value="ECO:0007669"/>
    <property type="project" value="UniProtKB-UniRule"/>
</dbReference>
<evidence type="ECO:0000256" key="2">
    <source>
        <dbReference type="ARBA" id="ARBA00023186"/>
    </source>
</evidence>
<accession>A0A1G5MKL0</accession>
<dbReference type="GO" id="GO:0005737">
    <property type="term" value="C:cytoplasm"/>
    <property type="evidence" value="ECO:0007669"/>
    <property type="project" value="UniProtKB-SubCell"/>
</dbReference>
<dbReference type="RefSeq" id="WP_092810134.1">
    <property type="nucleotide sequence ID" value="NZ_FMVW01000001.1"/>
</dbReference>
<keyword evidence="2 3" id="KW-0143">Chaperone</keyword>
<reference evidence="4 5" key="1">
    <citation type="submission" date="2016-10" db="EMBL/GenBank/DDBJ databases">
        <authorList>
            <person name="de Groot N.N."/>
        </authorList>
    </citation>
    <scope>NUCLEOTIDE SEQUENCE [LARGE SCALE GENOMIC DNA]</scope>
    <source>
        <strain evidence="4 5">DSM 2698</strain>
    </source>
</reference>
<dbReference type="Pfam" id="PF01774">
    <property type="entry name" value="UreD"/>
    <property type="match status" value="1"/>
</dbReference>
<comment type="similarity">
    <text evidence="1 3">Belongs to the UreD family.</text>
</comment>
<keyword evidence="5" id="KW-1185">Reference proteome</keyword>
<sequence>MGAPASHYVDTDEHAAAPARLQRVEAEARIAFKRAGGSTRLDRLFHQGSVKWRLPKVPAGMPPEAVVINTAGGLTGGDRFAISVTMGEGTTAVLMTPACERLYRTESGVAEIDVHVDLAPGATLYWLPQETIAFQGAACHRRITAELGEGARLLALESTLLGRRAMGERVTRADLRESWRARRAGRLVHADELALRGDVAELGGARATLAGGSAFASLLLVADDCERMVKPLRAALGPGGGASAFNGKILARLVAEDGLALRRRLVPALRILLADCPLPKIWTL</sequence>
<comment type="subcellular location">
    <subcellularLocation>
        <location evidence="3">Cytoplasm</location>
    </subcellularLocation>
</comment>
<dbReference type="AlphaFoldDB" id="A0A1G5MKL0"/>